<evidence type="ECO:0000313" key="12">
    <source>
        <dbReference type="EMBL" id="HIZ08869.1"/>
    </source>
</evidence>
<gene>
    <name evidence="12" type="primary">nifS</name>
    <name evidence="10" type="synonym">iscS</name>
    <name evidence="12" type="ORF">H9726_00135</name>
</gene>
<keyword evidence="4 10" id="KW-0808">Transferase</keyword>
<feature type="binding site" evidence="10">
    <location>
        <begin position="199"/>
        <end position="201"/>
    </location>
    <ligand>
        <name>pyridoxal 5'-phosphate</name>
        <dbReference type="ChEBI" id="CHEBI:597326"/>
    </ligand>
</feature>
<evidence type="ECO:0000256" key="4">
    <source>
        <dbReference type="ARBA" id="ARBA00022679"/>
    </source>
</evidence>
<dbReference type="GO" id="GO:0046872">
    <property type="term" value="F:metal ion binding"/>
    <property type="evidence" value="ECO:0007669"/>
    <property type="project" value="UniProtKB-KW"/>
</dbReference>
<evidence type="ECO:0000256" key="10">
    <source>
        <dbReference type="HAMAP-Rule" id="MF_00331"/>
    </source>
</evidence>
<dbReference type="Gene3D" id="1.10.260.50">
    <property type="match status" value="1"/>
</dbReference>
<evidence type="ECO:0000313" key="13">
    <source>
        <dbReference type="Proteomes" id="UP000824025"/>
    </source>
</evidence>
<keyword evidence="8 10" id="KW-0411">Iron-sulfur</keyword>
<dbReference type="EC" id="2.8.1.7" evidence="10"/>
<comment type="pathway">
    <text evidence="10">Cofactor biosynthesis; iron-sulfur cluster biosynthesis.</text>
</comment>
<dbReference type="Pfam" id="PF00266">
    <property type="entry name" value="Aminotran_5"/>
    <property type="match status" value="1"/>
</dbReference>
<dbReference type="GO" id="GO:0006520">
    <property type="term" value="P:amino acid metabolic process"/>
    <property type="evidence" value="ECO:0007669"/>
    <property type="project" value="InterPro"/>
</dbReference>
<name>A0A9D2D5F7_9FIRM</name>
<dbReference type="InterPro" id="IPR015424">
    <property type="entry name" value="PyrdxlP-dep_Trfase"/>
</dbReference>
<dbReference type="PIRSF" id="PIRSF005572">
    <property type="entry name" value="NifS"/>
    <property type="match status" value="1"/>
</dbReference>
<evidence type="ECO:0000256" key="6">
    <source>
        <dbReference type="ARBA" id="ARBA00022898"/>
    </source>
</evidence>
<feature type="binding site" evidence="10">
    <location>
        <position position="179"/>
    </location>
    <ligand>
        <name>pyridoxal 5'-phosphate</name>
        <dbReference type="ChEBI" id="CHEBI:597326"/>
    </ligand>
</feature>
<comment type="catalytic activity">
    <reaction evidence="9 10">
        <text>(sulfur carrier)-H + L-cysteine = (sulfur carrier)-SH + L-alanine</text>
        <dbReference type="Rhea" id="RHEA:43892"/>
        <dbReference type="Rhea" id="RHEA-COMP:14737"/>
        <dbReference type="Rhea" id="RHEA-COMP:14739"/>
        <dbReference type="ChEBI" id="CHEBI:29917"/>
        <dbReference type="ChEBI" id="CHEBI:35235"/>
        <dbReference type="ChEBI" id="CHEBI:57972"/>
        <dbReference type="ChEBI" id="CHEBI:64428"/>
        <dbReference type="EC" id="2.8.1.7"/>
    </reaction>
</comment>
<dbReference type="SUPFAM" id="SSF53383">
    <property type="entry name" value="PLP-dependent transferases"/>
    <property type="match status" value="1"/>
</dbReference>
<dbReference type="InterPro" id="IPR015422">
    <property type="entry name" value="PyrdxlP-dep_Trfase_small"/>
</dbReference>
<evidence type="ECO:0000256" key="5">
    <source>
        <dbReference type="ARBA" id="ARBA00022723"/>
    </source>
</evidence>
<keyword evidence="5 10" id="KW-0479">Metal-binding</keyword>
<dbReference type="InterPro" id="IPR010240">
    <property type="entry name" value="Cys_deSase_IscS"/>
</dbReference>
<feature type="active site" description="Cysteine persulfide intermediate" evidence="10">
    <location>
        <position position="325"/>
    </location>
</feature>
<dbReference type="InterPro" id="IPR015421">
    <property type="entry name" value="PyrdxlP-dep_Trfase_major"/>
</dbReference>
<evidence type="ECO:0000259" key="11">
    <source>
        <dbReference type="Pfam" id="PF00266"/>
    </source>
</evidence>
<keyword evidence="6 10" id="KW-0663">Pyridoxal phosphate</keyword>
<dbReference type="EMBL" id="DXCF01000002">
    <property type="protein sequence ID" value="HIZ08869.1"/>
    <property type="molecule type" value="Genomic_DNA"/>
</dbReference>
<dbReference type="AlphaFoldDB" id="A0A9D2D5F7"/>
<sequence length="398" mass="42824">MQNIYFDHAATTPVDPRVLEKMLPYFTDNFGNPNSQHAFGRRAVTAVDEARDTVAKCIGAKPSEIYFTSGGTESDNWAMRGAAHALANRGKHLIISAVEHPAMLSAAKELQREGFEVTLAPVDGYGTVDLAKLEEAIRPDTVFIGVMAANNEVGTLQPVKEIAALAKARGIAFFTDAVQAAGTLEVNVKELGADMLSLSGHKFYGPKGVGVLYVRSGLKLARLVAGGHQERGMRGGTTNVPGIVGLAEALRLSQEHLHENAAYVAGLRDRFVARVQKEIPFVKYNGHPENRLPGNANFSFRYIEGESLLFSLDLAGIAVSSGSACSSGSLEPSHVLLAMGVPEGLAHGSIRFSFGRENTAGEVDYAVDRLKEIAVRLRALSPLFPKELKNEVFPQEVK</sequence>
<comment type="similarity">
    <text evidence="2 10">Belongs to the class-V pyridoxal-phosphate-dependent aminotransferase family. NifS/IscS subfamily.</text>
</comment>
<organism evidence="12 13">
    <name type="scientific">Candidatus Borkfalkia avicola</name>
    <dbReference type="NCBI Taxonomy" id="2838503"/>
    <lineage>
        <taxon>Bacteria</taxon>
        <taxon>Bacillati</taxon>
        <taxon>Bacillota</taxon>
        <taxon>Clostridia</taxon>
        <taxon>Christensenellales</taxon>
        <taxon>Christensenellaceae</taxon>
        <taxon>Candidatus Borkfalkia</taxon>
    </lineage>
</organism>
<dbReference type="GO" id="GO:0031071">
    <property type="term" value="F:cysteine desulfurase activity"/>
    <property type="evidence" value="ECO:0007669"/>
    <property type="project" value="UniProtKB-UniRule"/>
</dbReference>
<dbReference type="FunFam" id="3.40.640.10:FF:000084">
    <property type="entry name" value="IscS-like cysteine desulfurase"/>
    <property type="match status" value="1"/>
</dbReference>
<keyword evidence="7 10" id="KW-0408">Iron</keyword>
<comment type="caution">
    <text evidence="12">The sequence shown here is derived from an EMBL/GenBank/DDBJ whole genome shotgun (WGS) entry which is preliminary data.</text>
</comment>
<reference evidence="12" key="2">
    <citation type="submission" date="2021-04" db="EMBL/GenBank/DDBJ databases">
        <authorList>
            <person name="Gilroy R."/>
        </authorList>
    </citation>
    <scope>NUCLEOTIDE SEQUENCE</scope>
    <source>
        <strain evidence="12">CHK192-19661</strain>
    </source>
</reference>
<feature type="binding site" evidence="10">
    <location>
        <position position="237"/>
    </location>
    <ligand>
        <name>pyridoxal 5'-phosphate</name>
        <dbReference type="ChEBI" id="CHEBI:597326"/>
    </ligand>
</feature>
<dbReference type="Gene3D" id="3.40.640.10">
    <property type="entry name" value="Type I PLP-dependent aspartate aminotransferase-like (Major domain)"/>
    <property type="match status" value="1"/>
</dbReference>
<feature type="binding site" evidence="10">
    <location>
        <begin position="71"/>
        <end position="72"/>
    </location>
    <ligand>
        <name>pyridoxal 5'-phosphate</name>
        <dbReference type="ChEBI" id="CHEBI:597326"/>
    </ligand>
</feature>
<evidence type="ECO:0000256" key="3">
    <source>
        <dbReference type="ARBA" id="ARBA00022490"/>
    </source>
</evidence>
<dbReference type="PANTHER" id="PTHR11601">
    <property type="entry name" value="CYSTEINE DESULFURYLASE FAMILY MEMBER"/>
    <property type="match status" value="1"/>
</dbReference>
<evidence type="ECO:0000256" key="1">
    <source>
        <dbReference type="ARBA" id="ARBA00001933"/>
    </source>
</evidence>
<dbReference type="GO" id="GO:0005737">
    <property type="term" value="C:cytoplasm"/>
    <property type="evidence" value="ECO:0007669"/>
    <property type="project" value="UniProtKB-SubCell"/>
</dbReference>
<dbReference type="InterPro" id="IPR016454">
    <property type="entry name" value="Cysteine_dSase"/>
</dbReference>
<dbReference type="Gene3D" id="3.90.1150.10">
    <property type="entry name" value="Aspartate Aminotransferase, domain 1"/>
    <property type="match status" value="1"/>
</dbReference>
<evidence type="ECO:0000256" key="2">
    <source>
        <dbReference type="ARBA" id="ARBA00006490"/>
    </source>
</evidence>
<evidence type="ECO:0000256" key="7">
    <source>
        <dbReference type="ARBA" id="ARBA00023004"/>
    </source>
</evidence>
<dbReference type="InterPro" id="IPR000192">
    <property type="entry name" value="Aminotrans_V_dom"/>
</dbReference>
<feature type="domain" description="Aminotransferase class V" evidence="11">
    <location>
        <begin position="4"/>
        <end position="365"/>
    </location>
</feature>
<dbReference type="PANTHER" id="PTHR11601:SF34">
    <property type="entry name" value="CYSTEINE DESULFURASE"/>
    <property type="match status" value="1"/>
</dbReference>
<proteinExistence type="inferred from homology"/>
<feature type="modified residue" description="N6-(pyridoxal phosphate)lysine" evidence="10">
    <location>
        <position position="202"/>
    </location>
</feature>
<dbReference type="NCBIfam" id="NF002806">
    <property type="entry name" value="PRK02948.1"/>
    <property type="match status" value="1"/>
</dbReference>
<dbReference type="GO" id="GO:0051537">
    <property type="term" value="F:2 iron, 2 sulfur cluster binding"/>
    <property type="evidence" value="ECO:0007669"/>
    <property type="project" value="UniProtKB-UniRule"/>
</dbReference>
<comment type="function">
    <text evidence="10">Master enzyme that delivers sulfur to a number of partners involved in Fe-S cluster assembly, tRNA modification or cofactor biosynthesis. Catalyzes the removal of elemental sulfur atoms from cysteine to produce alanine. Functions as a sulfur delivery protein for Fe-S cluster synthesis onto IscU, an Fe-S scaffold assembly protein, as well as other S acceptor proteins.</text>
</comment>
<feature type="binding site" evidence="10">
    <location>
        <position position="151"/>
    </location>
    <ligand>
        <name>pyridoxal 5'-phosphate</name>
        <dbReference type="ChEBI" id="CHEBI:597326"/>
    </ligand>
</feature>
<comment type="cofactor">
    <cofactor evidence="1 10">
        <name>pyridoxal 5'-phosphate</name>
        <dbReference type="ChEBI" id="CHEBI:597326"/>
    </cofactor>
</comment>
<dbReference type="HAMAP" id="MF_00331">
    <property type="entry name" value="Cys_desulf_IscS"/>
    <property type="match status" value="1"/>
</dbReference>
<reference evidence="12" key="1">
    <citation type="journal article" date="2021" name="PeerJ">
        <title>Extensive microbial diversity within the chicken gut microbiome revealed by metagenomics and culture.</title>
        <authorList>
            <person name="Gilroy R."/>
            <person name="Ravi A."/>
            <person name="Getino M."/>
            <person name="Pursley I."/>
            <person name="Horton D.L."/>
            <person name="Alikhan N.F."/>
            <person name="Baker D."/>
            <person name="Gharbi K."/>
            <person name="Hall N."/>
            <person name="Watson M."/>
            <person name="Adriaenssens E.M."/>
            <person name="Foster-Nyarko E."/>
            <person name="Jarju S."/>
            <person name="Secka A."/>
            <person name="Antonio M."/>
            <person name="Oren A."/>
            <person name="Chaudhuri R.R."/>
            <person name="La Ragione R."/>
            <person name="Hildebrand F."/>
            <person name="Pallen M.J."/>
        </authorList>
    </citation>
    <scope>NUCLEOTIDE SEQUENCE</scope>
    <source>
        <strain evidence="12">CHK192-19661</strain>
    </source>
</reference>
<comment type="subcellular location">
    <subcellularLocation>
        <location evidence="10">Cytoplasm</location>
    </subcellularLocation>
</comment>
<dbReference type="Proteomes" id="UP000824025">
    <property type="component" value="Unassembled WGS sequence"/>
</dbReference>
<accession>A0A9D2D5F7</accession>
<dbReference type="GO" id="GO:0044571">
    <property type="term" value="P:[2Fe-2S] cluster assembly"/>
    <property type="evidence" value="ECO:0007669"/>
    <property type="project" value="UniProtKB-UniRule"/>
</dbReference>
<protein>
    <recommendedName>
        <fullName evidence="10">Cysteine desulfurase IscS</fullName>
        <ecNumber evidence="10">2.8.1.7</ecNumber>
    </recommendedName>
</protein>
<dbReference type="GO" id="GO:0030170">
    <property type="term" value="F:pyridoxal phosphate binding"/>
    <property type="evidence" value="ECO:0007669"/>
    <property type="project" value="UniProtKB-UniRule"/>
</dbReference>
<comment type="subunit">
    <text evidence="10">Homodimer. Forms a heterotetramer with IscU, interacts with other sulfur acceptors.</text>
</comment>
<evidence type="ECO:0000256" key="9">
    <source>
        <dbReference type="ARBA" id="ARBA00050776"/>
    </source>
</evidence>
<feature type="binding site" description="via persulfide group" evidence="10">
    <location>
        <position position="325"/>
    </location>
    <ligand>
        <name>[2Fe-2S] cluster</name>
        <dbReference type="ChEBI" id="CHEBI:190135"/>
        <note>ligand shared with IscU</note>
    </ligand>
</feature>
<keyword evidence="3 10" id="KW-0963">Cytoplasm</keyword>
<dbReference type="InterPro" id="IPR017772">
    <property type="entry name" value="Cys_deSase_NifS_bac/arc"/>
</dbReference>
<keyword evidence="10" id="KW-0001">2Fe-2S</keyword>
<dbReference type="NCBIfam" id="TIGR03402">
    <property type="entry name" value="FeS_nifS"/>
    <property type="match status" value="1"/>
</dbReference>
<evidence type="ECO:0000256" key="8">
    <source>
        <dbReference type="ARBA" id="ARBA00023014"/>
    </source>
</evidence>